<dbReference type="InterPro" id="IPR011032">
    <property type="entry name" value="GroES-like_sf"/>
</dbReference>
<dbReference type="Proteomes" id="UP000654913">
    <property type="component" value="Chromosome 1"/>
</dbReference>
<dbReference type="GO" id="GO:0006633">
    <property type="term" value="P:fatty acid biosynthetic process"/>
    <property type="evidence" value="ECO:0007669"/>
    <property type="project" value="TreeGrafter"/>
</dbReference>
<dbReference type="SUPFAM" id="SSF53335">
    <property type="entry name" value="S-adenosyl-L-methionine-dependent methyltransferases"/>
    <property type="match status" value="1"/>
</dbReference>
<dbReference type="GeneID" id="64968500"/>
<dbReference type="Gene3D" id="3.40.47.10">
    <property type="match status" value="1"/>
</dbReference>
<dbReference type="InterPro" id="IPR020807">
    <property type="entry name" value="PKS_DH"/>
</dbReference>
<dbReference type="PROSITE" id="PS52019">
    <property type="entry name" value="PKS_MFAS_DH"/>
    <property type="match status" value="1"/>
</dbReference>
<keyword evidence="1" id="KW-0596">Phosphopantetheine</keyword>
<dbReference type="InterPro" id="IPR014031">
    <property type="entry name" value="Ketoacyl_synth_C"/>
</dbReference>
<feature type="domain" description="Ketosynthase family 3 (KS3)" evidence="11">
    <location>
        <begin position="43"/>
        <end position="461"/>
    </location>
</feature>
<dbReference type="Gene3D" id="3.90.180.10">
    <property type="entry name" value="Medium-chain alcohol dehydrogenases, catalytic domain"/>
    <property type="match status" value="1"/>
</dbReference>
<dbReference type="KEGG" id="apuu:APUU_11323S"/>
<dbReference type="InterPro" id="IPR013968">
    <property type="entry name" value="PKS_KR"/>
</dbReference>
<dbReference type="GO" id="GO:0016491">
    <property type="term" value="F:oxidoreductase activity"/>
    <property type="evidence" value="ECO:0007669"/>
    <property type="project" value="InterPro"/>
</dbReference>
<dbReference type="InterPro" id="IPR050091">
    <property type="entry name" value="PKS_NRPS_Biosynth_Enz"/>
</dbReference>
<dbReference type="SMART" id="SM00823">
    <property type="entry name" value="PKS_PP"/>
    <property type="match status" value="1"/>
</dbReference>
<dbReference type="GO" id="GO:0008168">
    <property type="term" value="F:methyltransferase activity"/>
    <property type="evidence" value="ECO:0007669"/>
    <property type="project" value="UniProtKB-KW"/>
</dbReference>
<evidence type="ECO:0000259" key="11">
    <source>
        <dbReference type="PROSITE" id="PS52004"/>
    </source>
</evidence>
<dbReference type="Pfam" id="PF16197">
    <property type="entry name" value="KAsynt_C_assoc"/>
    <property type="match status" value="1"/>
</dbReference>
<dbReference type="PANTHER" id="PTHR43775:SF49">
    <property type="entry name" value="SYNTHASE, PUTATIVE (JCVI)-RELATED"/>
    <property type="match status" value="1"/>
</dbReference>
<feature type="region of interest" description="N-terminal hotdog fold" evidence="8">
    <location>
        <begin position="932"/>
        <end position="1064"/>
    </location>
</feature>
<dbReference type="PROSITE" id="PS50075">
    <property type="entry name" value="CARRIER"/>
    <property type="match status" value="1"/>
</dbReference>
<feature type="domain" description="Carrier" evidence="10">
    <location>
        <begin position="2435"/>
        <end position="2511"/>
    </location>
</feature>
<dbReference type="GO" id="GO:0031177">
    <property type="term" value="F:phosphopantetheine binding"/>
    <property type="evidence" value="ECO:0007669"/>
    <property type="project" value="InterPro"/>
</dbReference>
<dbReference type="InterPro" id="IPR032821">
    <property type="entry name" value="PKS_assoc"/>
</dbReference>
<feature type="compositionally biased region" description="Polar residues" evidence="9">
    <location>
        <begin position="1"/>
        <end position="24"/>
    </location>
</feature>
<evidence type="ECO:0000256" key="1">
    <source>
        <dbReference type="ARBA" id="ARBA00022450"/>
    </source>
</evidence>
<dbReference type="Gene3D" id="3.40.50.720">
    <property type="entry name" value="NAD(P)-binding Rossmann-like Domain"/>
    <property type="match status" value="1"/>
</dbReference>
<evidence type="ECO:0000259" key="10">
    <source>
        <dbReference type="PROSITE" id="PS50075"/>
    </source>
</evidence>
<evidence type="ECO:0000256" key="6">
    <source>
        <dbReference type="ARBA" id="ARBA00023268"/>
    </source>
</evidence>
<keyword evidence="6" id="KW-0511">Multifunctional enzyme</keyword>
<dbReference type="InterPro" id="IPR016039">
    <property type="entry name" value="Thiolase-like"/>
</dbReference>
<keyword evidence="14" id="KW-1185">Reference proteome</keyword>
<dbReference type="InterPro" id="IPR049551">
    <property type="entry name" value="PKS_DH_C"/>
</dbReference>
<dbReference type="Gene3D" id="3.30.70.3290">
    <property type="match status" value="1"/>
</dbReference>
<dbReference type="InterPro" id="IPR020841">
    <property type="entry name" value="PKS_Beta-ketoAc_synthase_dom"/>
</dbReference>
<feature type="active site" description="Proton donor; for dehydratase activity" evidence="8">
    <location>
        <position position="1139"/>
    </location>
</feature>
<evidence type="ECO:0000313" key="14">
    <source>
        <dbReference type="Proteomes" id="UP000654913"/>
    </source>
</evidence>
<dbReference type="InterPro" id="IPR016036">
    <property type="entry name" value="Malonyl_transacylase_ACP-bd"/>
</dbReference>
<reference evidence="13" key="2">
    <citation type="submission" date="2021-02" db="EMBL/GenBank/DDBJ databases">
        <title>Aspergillus puulaauensis MK2 genome sequence.</title>
        <authorList>
            <person name="Futagami T."/>
            <person name="Mori K."/>
            <person name="Kadooka C."/>
            <person name="Tanaka T."/>
        </authorList>
    </citation>
    <scope>NUCLEOTIDE SEQUENCE</scope>
    <source>
        <strain evidence="13">MK2</strain>
    </source>
</reference>
<dbReference type="SUPFAM" id="SSF52151">
    <property type="entry name" value="FabD/lysophospholipase-like"/>
    <property type="match status" value="1"/>
</dbReference>
<protein>
    <submittedName>
        <fullName evidence="13">Type I iterative PKS</fullName>
    </submittedName>
</protein>
<dbReference type="SMART" id="SM00829">
    <property type="entry name" value="PKS_ER"/>
    <property type="match status" value="1"/>
</dbReference>
<dbReference type="SUPFAM" id="SSF47336">
    <property type="entry name" value="ACP-like"/>
    <property type="match status" value="1"/>
</dbReference>
<dbReference type="InterPro" id="IPR042104">
    <property type="entry name" value="PKS_dehydratase_sf"/>
</dbReference>
<dbReference type="InterPro" id="IPR036736">
    <property type="entry name" value="ACP-like_sf"/>
</dbReference>
<dbReference type="Pfam" id="PF00550">
    <property type="entry name" value="PP-binding"/>
    <property type="match status" value="1"/>
</dbReference>
<dbReference type="SMART" id="SM00827">
    <property type="entry name" value="PKS_AT"/>
    <property type="match status" value="1"/>
</dbReference>
<dbReference type="CDD" id="cd05195">
    <property type="entry name" value="enoyl_red"/>
    <property type="match status" value="1"/>
</dbReference>
<dbReference type="SMART" id="SM00826">
    <property type="entry name" value="PKS_DH"/>
    <property type="match status" value="1"/>
</dbReference>
<feature type="region of interest" description="Disordered" evidence="9">
    <location>
        <begin position="1"/>
        <end position="39"/>
    </location>
</feature>
<dbReference type="InterPro" id="IPR049552">
    <property type="entry name" value="PKS_DH_N"/>
</dbReference>
<evidence type="ECO:0000313" key="13">
    <source>
        <dbReference type="EMBL" id="BCS18495.1"/>
    </source>
</evidence>
<dbReference type="InterPro" id="IPR020843">
    <property type="entry name" value="ER"/>
</dbReference>
<dbReference type="Gene3D" id="3.10.129.110">
    <property type="entry name" value="Polyketide synthase dehydratase"/>
    <property type="match status" value="1"/>
</dbReference>
<dbReference type="Gene3D" id="3.40.50.150">
    <property type="entry name" value="Vaccinia Virus protein VP39"/>
    <property type="match status" value="1"/>
</dbReference>
<keyword evidence="5" id="KW-0521">NADP</keyword>
<dbReference type="Pfam" id="PF21089">
    <property type="entry name" value="PKS_DH_N"/>
    <property type="match status" value="1"/>
</dbReference>
<dbReference type="PROSITE" id="PS52004">
    <property type="entry name" value="KS3_2"/>
    <property type="match status" value="1"/>
</dbReference>
<dbReference type="InterPro" id="IPR029063">
    <property type="entry name" value="SAM-dependent_MTases_sf"/>
</dbReference>
<feature type="region of interest" description="C-terminal hotdog fold" evidence="8">
    <location>
        <begin position="1077"/>
        <end position="1229"/>
    </location>
</feature>
<dbReference type="SUPFAM" id="SSF55048">
    <property type="entry name" value="Probable ACP-binding domain of malonyl-CoA ACP transacylase"/>
    <property type="match status" value="1"/>
</dbReference>
<reference evidence="13" key="1">
    <citation type="submission" date="2021-01" db="EMBL/GenBank/DDBJ databases">
        <authorList>
            <consortium name="Aspergillus puulaauensis MK2 genome sequencing consortium"/>
            <person name="Kazuki M."/>
            <person name="Futagami T."/>
        </authorList>
    </citation>
    <scope>NUCLEOTIDE SEQUENCE</scope>
    <source>
        <strain evidence="13">MK2</strain>
    </source>
</reference>
<evidence type="ECO:0000256" key="9">
    <source>
        <dbReference type="SAM" id="MobiDB-lite"/>
    </source>
</evidence>
<evidence type="ECO:0000256" key="3">
    <source>
        <dbReference type="ARBA" id="ARBA00022603"/>
    </source>
</evidence>
<dbReference type="InterPro" id="IPR013217">
    <property type="entry name" value="Methyltransf_12"/>
</dbReference>
<dbReference type="InterPro" id="IPR016035">
    <property type="entry name" value="Acyl_Trfase/lysoPLipase"/>
</dbReference>
<feature type="active site" description="Proton acceptor; for dehydratase activity" evidence="8">
    <location>
        <position position="964"/>
    </location>
</feature>
<dbReference type="Pfam" id="PF13602">
    <property type="entry name" value="ADH_zinc_N_2"/>
    <property type="match status" value="1"/>
</dbReference>
<dbReference type="InterPro" id="IPR009081">
    <property type="entry name" value="PP-bd_ACP"/>
</dbReference>
<dbReference type="Pfam" id="PF08242">
    <property type="entry name" value="Methyltransf_12"/>
    <property type="match status" value="1"/>
</dbReference>
<dbReference type="SUPFAM" id="SSF51735">
    <property type="entry name" value="NAD(P)-binding Rossmann-fold domains"/>
    <property type="match status" value="2"/>
</dbReference>
<dbReference type="SMART" id="SM00825">
    <property type="entry name" value="PKS_KS"/>
    <property type="match status" value="1"/>
</dbReference>
<dbReference type="SUPFAM" id="SSF53901">
    <property type="entry name" value="Thiolase-like"/>
    <property type="match status" value="1"/>
</dbReference>
<dbReference type="CDD" id="cd00833">
    <property type="entry name" value="PKS"/>
    <property type="match status" value="1"/>
</dbReference>
<organism evidence="13 14">
    <name type="scientific">Aspergillus puulaauensis</name>
    <dbReference type="NCBI Taxonomy" id="1220207"/>
    <lineage>
        <taxon>Eukaryota</taxon>
        <taxon>Fungi</taxon>
        <taxon>Dikarya</taxon>
        <taxon>Ascomycota</taxon>
        <taxon>Pezizomycotina</taxon>
        <taxon>Eurotiomycetes</taxon>
        <taxon>Eurotiomycetidae</taxon>
        <taxon>Eurotiales</taxon>
        <taxon>Aspergillaceae</taxon>
        <taxon>Aspergillus</taxon>
    </lineage>
</organism>
<dbReference type="Pfam" id="PF02801">
    <property type="entry name" value="Ketoacyl-synt_C"/>
    <property type="match status" value="1"/>
</dbReference>
<dbReference type="RefSeq" id="XP_041550689.1">
    <property type="nucleotide sequence ID" value="XM_041697024.1"/>
</dbReference>
<evidence type="ECO:0000256" key="7">
    <source>
        <dbReference type="ARBA" id="ARBA00023315"/>
    </source>
</evidence>
<sequence length="2518" mass="276160">MNGFSNGTGHSYTNGHTNGTNDYTHANEHGPGNGLNDDPYPESVPVAICSMAMRLPAGIRDDEALYKFLVNKGDARSVTPADRYNVDAYYNPDGKHGTVITKHGYFLSDVDFAHFDHSMFTAAAAEAELMDPNQRLVLEVVREVLERAGENWRGKPIGTYVGMFTEDWQEMHHKDSNFFHPYLMMGTLDFALANRISYEYDLRGPSVMYKTACSSAGVGLHEALEAIRRGTISSAVVAGTNLILAPGLTVSMSLLMALSPEGSSKSFDAAADGYARGEAVTALYIKRLDDAIRDGNPIRAVIRSSAAGADGRSRGGMANPNPDAHEAIIRRAYAAASLDMSQTAMVEAHGTGTPVGDPIEVEAIARCFGKEGAYLGAVKPNLGHSEGAAAITSVMKAVLSLENRTIIPNIKFHNPNPAISWDKNKLVVPVEATAWPAGRAERMSIGSYGIGGSNAHFIIDSAASFNLGVARTIPPAVQEPRQPPALLLFSAGRPEALKNMSKQHADYLSKHPKRLADVAYNLAERRERLKYRAFSVITEGTEQLDDPVAVTSQGIEQAAFVFTGQGAQWVKMGRQLMADYPPFLANIQSMDQALQGLGEDAPSWSIEDILFSCDDQTVLAKAELSQPLCTAIQIAVVDILATWGVAPSAVVGHSSGEIAAAYAAGALSKGDALFAAYYRGFVCKLPTRDGGMAAIGLGKDAVLPFVLPVAGVRIACENSASGVTLSGDSEALQRVMDGIKGQHGEVFTRKLSVEMAYHSEHMEDVGDKYRELLSNHLVSRPPTIPFYSSVYGGTVLSNSSDFGPSYWQDNLESPVLFHTAVKALLQESPRMVHVEVGPHHALRGPLRQIYQETGISVQHIPTLSRGENDTRALLSTIGQLYTAGLSVKHPSEPGQFHRVLSDLPPYPWQYDRAYWAETRVMHNWRFRKHAPHDLLGTRTLDSTDIAPTWRNEIRVGDVSWLKDHCVGNDIVFPAAGYIAMAGEAACQLGESTSKSHDYTVKEVELRRALVLQTEGSKEMVTTLRPQKLTASLNSDWYEFSIVSYDNSTWNTHCFGLVRRGRASRPPQDPKKIPEPLPRKVSASRWYTTLSRVGLNYGPRFIGLKNITAGISERSAVSDITDNPGDQSESSYPLHPTTLDIMLQSWTVAAFQGIYGAFNKSFLPTFIKEMYVGAGSGQDIRVKTATSSQTAAAGREGVEGQAYGVIGENGQNVFVLKGFRGTPLPSEEDEPELTALQLQWKPDVSFLDAAKLTRPTYDFREQIALAERLYVLCALESYRSLKSVESTQPHFEKYRKWMKSQIPRFELPGYPLVDTVDMVNMTSEERRQHIPELLKECKEAGVGAMAEAVWRTYDQVVNVFEGKTDFLDLLIHDGTLAGIYDWMHNIWDVSEFFQLLGHAQPQIRILEIGAGTGGLTAKILKQLQSEFGERLYFQYTFTDVSSGFFVAAQERFKDYSGMEYKVLDISKEPVSQGFKAGEYDLIIASNVLHATPVLHETLCNVRTLLSSQGRLFLQELSPVTSSMVYIMGLFVGWWLGEADGRTEAPYLPAEAWDEKLRAAGFNGCEAVTFDNDRPFHVNANIISRPAVDFESQADITLLSGPFRVHPLAVEVEELLQEQGYRTKHHQWGNDGELLPEQDLISFVDLDRPLLNNPGDADWDHFIKAIETLQQTVVLWLTNPAQVNSKDPHAAMILGMARTIRSELAMPLATMEMEDWNLPGAAKAVLNVMKKVQQGKDDMTGNLDSDLEYAWVDGEVHVGRFHWYTVPNALRNTAPSPPDTKALLIQKRGLLQSLYWSGQPLPTLADDDVQISVKAVGLNFTDVLIAMGLVHGVDALGNGFDTFGLEGAGYVSKIGANIDHVQVGDRVVILGTSSTGLATQVQRPGRFTLRIPNRLSFEDAATMPSVYVTVLLGLVDKAQLEKGQSILIHAAAGGIGIAAIHVARWIGAEIYCTVGSTEKAEFLMREFRIPRDHIFHSRDTSFYDDLMVATDGAGVDCVLNSVSGELLHATWECVAANGCMVEIGKRDMIGRAQLALDKFEDNRTFFGIDVSRHVGLRRATGGRLMELMLDLYIKGHIKPIHPATVFDATEVEDAFRYMQQGTHTGKIVVRFPENEESLPWTPAIPQPKFCGDRSYLLVGGMGGLGRSIATWMATHGAKNIIFLSRSAGKGEDDPAFIEELGLMGCNVQAFAGDVADEILVNQIVATAALPIAGVMQMAMILRDIGILDMDLETYQAVIRPRVQGTWNLHNALLNQPLDFFVLFSSVCGMVGYYGQANYAASNSFMDAFVQYRHDRGLAASVLDIGAVDDVGYISRTPAAKDTMLAMSGRLISENDFLDGLHLTISRSAARSVMPRSLVGTKGVQFHNPSQITQALECRLPIMDPQNNMIWKRDPRMAIYRNIETVATDGAATTSGMAPFLAIMAESPGKLEQPDAIDFLAGQVRDRVAKFLMRREDEEPLDIGLTLAAAGVDSLVAIELRNWWKQNLGVDVSVLELMNGGSIQRLGELAAKRLLGRFTKV</sequence>
<dbReference type="Pfam" id="PF14765">
    <property type="entry name" value="PS-DH"/>
    <property type="match status" value="1"/>
</dbReference>
<dbReference type="Pfam" id="PF08659">
    <property type="entry name" value="KR"/>
    <property type="match status" value="1"/>
</dbReference>
<gene>
    <name evidence="13" type="ORF">APUU_11323S</name>
</gene>
<dbReference type="EMBL" id="AP024443">
    <property type="protein sequence ID" value="BCS18495.1"/>
    <property type="molecule type" value="Genomic_DNA"/>
</dbReference>
<keyword evidence="7" id="KW-0012">Acyltransferase</keyword>
<evidence type="ECO:0000259" key="12">
    <source>
        <dbReference type="PROSITE" id="PS52019"/>
    </source>
</evidence>
<dbReference type="Gene3D" id="3.40.366.10">
    <property type="entry name" value="Malonyl-Coenzyme A Acyl Carrier Protein, domain 2"/>
    <property type="match status" value="1"/>
</dbReference>
<name>A0A7R7XC36_9EURO</name>
<dbReference type="InterPro" id="IPR020806">
    <property type="entry name" value="PKS_PP-bd"/>
</dbReference>
<keyword evidence="3" id="KW-0489">Methyltransferase</keyword>
<proteinExistence type="predicted"/>
<keyword evidence="2" id="KW-0597">Phosphoprotein</keyword>
<dbReference type="Pfam" id="PF00698">
    <property type="entry name" value="Acyl_transf_1"/>
    <property type="match status" value="1"/>
</dbReference>
<dbReference type="PANTHER" id="PTHR43775">
    <property type="entry name" value="FATTY ACID SYNTHASE"/>
    <property type="match status" value="1"/>
</dbReference>
<dbReference type="InterPro" id="IPR036291">
    <property type="entry name" value="NAD(P)-bd_dom_sf"/>
</dbReference>
<dbReference type="SUPFAM" id="SSF50129">
    <property type="entry name" value="GroES-like"/>
    <property type="match status" value="1"/>
</dbReference>
<dbReference type="InterPro" id="IPR014030">
    <property type="entry name" value="Ketoacyl_synth_N"/>
</dbReference>
<evidence type="ECO:0000256" key="5">
    <source>
        <dbReference type="ARBA" id="ARBA00022857"/>
    </source>
</evidence>
<dbReference type="Gene3D" id="1.10.1200.10">
    <property type="entry name" value="ACP-like"/>
    <property type="match status" value="1"/>
</dbReference>
<dbReference type="SMART" id="SM00822">
    <property type="entry name" value="PKS_KR"/>
    <property type="match status" value="1"/>
</dbReference>
<dbReference type="InterPro" id="IPR049900">
    <property type="entry name" value="PKS_mFAS_DH"/>
</dbReference>
<dbReference type="InterPro" id="IPR057326">
    <property type="entry name" value="KR_dom"/>
</dbReference>
<dbReference type="GO" id="GO:0004312">
    <property type="term" value="F:fatty acid synthase activity"/>
    <property type="evidence" value="ECO:0007669"/>
    <property type="project" value="TreeGrafter"/>
</dbReference>
<dbReference type="Pfam" id="PF08240">
    <property type="entry name" value="ADH_N"/>
    <property type="match status" value="1"/>
</dbReference>
<keyword evidence="4" id="KW-0808">Transferase</keyword>
<dbReference type="CDD" id="cd02440">
    <property type="entry name" value="AdoMet_MTases"/>
    <property type="match status" value="1"/>
</dbReference>
<evidence type="ECO:0000256" key="2">
    <source>
        <dbReference type="ARBA" id="ARBA00022553"/>
    </source>
</evidence>
<accession>A0A7R7XC36</accession>
<feature type="domain" description="PKS/mFAS DH" evidence="12">
    <location>
        <begin position="932"/>
        <end position="1229"/>
    </location>
</feature>
<dbReference type="GO" id="GO:0044550">
    <property type="term" value="P:secondary metabolite biosynthetic process"/>
    <property type="evidence" value="ECO:0007669"/>
    <property type="project" value="UniProtKB-ARBA"/>
</dbReference>
<dbReference type="OrthoDB" id="329835at2759"/>
<dbReference type="InterPro" id="IPR001227">
    <property type="entry name" value="Ac_transferase_dom_sf"/>
</dbReference>
<dbReference type="InterPro" id="IPR013154">
    <property type="entry name" value="ADH-like_N"/>
</dbReference>
<dbReference type="GO" id="GO:0032259">
    <property type="term" value="P:methylation"/>
    <property type="evidence" value="ECO:0007669"/>
    <property type="project" value="UniProtKB-KW"/>
</dbReference>
<dbReference type="Pfam" id="PF00109">
    <property type="entry name" value="ketoacyl-synt"/>
    <property type="match status" value="1"/>
</dbReference>
<dbReference type="InterPro" id="IPR014043">
    <property type="entry name" value="Acyl_transferase_dom"/>
</dbReference>
<evidence type="ECO:0000256" key="4">
    <source>
        <dbReference type="ARBA" id="ARBA00022679"/>
    </source>
</evidence>
<evidence type="ECO:0000256" key="8">
    <source>
        <dbReference type="PROSITE-ProRule" id="PRU01363"/>
    </source>
</evidence>